<proteinExistence type="predicted"/>
<dbReference type="RefSeq" id="WP_007312275.1">
    <property type="nucleotide sequence ID" value="NZ_AESD01000661.1"/>
</dbReference>
<dbReference type="EMBL" id="AESD01000661">
    <property type="protein sequence ID" value="EHJ10872.1"/>
    <property type="molecule type" value="Genomic_DNA"/>
</dbReference>
<dbReference type="AlphaFoldDB" id="G5JAA7"/>
<evidence type="ECO:0000313" key="2">
    <source>
        <dbReference type="Proteomes" id="UP000003477"/>
    </source>
</evidence>
<reference evidence="1 2" key="1">
    <citation type="journal article" date="2011" name="Front. Microbiol.">
        <title>Two Strains of Crocosphaera watsonii with Highly Conserved Genomes are Distinguished by Strain-Specific Features.</title>
        <authorList>
            <person name="Bench S.R."/>
            <person name="Ilikchyan I.N."/>
            <person name="Tripp H.J."/>
            <person name="Zehr J.P."/>
        </authorList>
    </citation>
    <scope>NUCLEOTIDE SEQUENCE [LARGE SCALE GENOMIC DNA]</scope>
    <source>
        <strain evidence="1 2">WH 0003</strain>
    </source>
</reference>
<accession>G5JAA7</accession>
<comment type="caution">
    <text evidence="1">The sequence shown here is derived from an EMBL/GenBank/DDBJ whole genome shotgun (WGS) entry which is preliminary data.</text>
</comment>
<dbReference type="GeneID" id="88767808"/>
<name>G5JAA7_CROWT</name>
<dbReference type="Proteomes" id="UP000003477">
    <property type="component" value="Unassembled WGS sequence"/>
</dbReference>
<gene>
    <name evidence="1" type="ORF">CWATWH0003_4371</name>
</gene>
<evidence type="ECO:0000313" key="1">
    <source>
        <dbReference type="EMBL" id="EHJ10872.1"/>
    </source>
</evidence>
<protein>
    <submittedName>
        <fullName evidence="1">Uncharacterized protein</fullName>
    </submittedName>
</protein>
<organism evidence="1 2">
    <name type="scientific">Crocosphaera watsonii WH 0003</name>
    <dbReference type="NCBI Taxonomy" id="423471"/>
    <lineage>
        <taxon>Bacteria</taxon>
        <taxon>Bacillati</taxon>
        <taxon>Cyanobacteriota</taxon>
        <taxon>Cyanophyceae</taxon>
        <taxon>Oscillatoriophycideae</taxon>
        <taxon>Chroococcales</taxon>
        <taxon>Aphanothecaceae</taxon>
        <taxon>Crocosphaera</taxon>
    </lineage>
</organism>
<dbReference type="PATRIC" id="fig|423471.3.peg.4089"/>
<sequence>MKFSEHGFVENDQSNALDLGYQTVTQKHSGQKWQYQYPRHIRPNYSSLSKQEKITDYHIESQVIISQVSEGQMCPIFAKPTEKLTVNEVDKIHLQNLCRNLERRMKTAKLKGDEWLISLLEKEFEQMGGLCFI</sequence>